<reference evidence="1 2" key="1">
    <citation type="submission" date="2013-02" db="EMBL/GenBank/DDBJ databases">
        <title>Genome sequence of Candida maltosa Xu316, a potential industrial strain for xylitol and ethanol production.</title>
        <authorList>
            <person name="Yu J."/>
            <person name="Wang Q."/>
            <person name="Geng X."/>
            <person name="Bao W."/>
            <person name="He P."/>
            <person name="Cai J."/>
        </authorList>
    </citation>
    <scope>NUCLEOTIDE SEQUENCE [LARGE SCALE GENOMIC DNA]</scope>
    <source>
        <strain evidence="2">Xu316</strain>
    </source>
</reference>
<protein>
    <submittedName>
        <fullName evidence="1">Uncharacterized protein</fullName>
    </submittedName>
</protein>
<dbReference type="OrthoDB" id="4089805at2759"/>
<gene>
    <name evidence="1" type="ORF">G210_2488</name>
</gene>
<dbReference type="AlphaFoldDB" id="M3ILG3"/>
<keyword evidence="2" id="KW-1185">Reference proteome</keyword>
<name>M3ILG3_CANMX</name>
<proteinExistence type="predicted"/>
<organism evidence="1 2">
    <name type="scientific">Candida maltosa (strain Xu316)</name>
    <name type="common">Yeast</name>
    <dbReference type="NCBI Taxonomy" id="1245528"/>
    <lineage>
        <taxon>Eukaryota</taxon>
        <taxon>Fungi</taxon>
        <taxon>Dikarya</taxon>
        <taxon>Ascomycota</taxon>
        <taxon>Saccharomycotina</taxon>
        <taxon>Pichiomycetes</taxon>
        <taxon>Debaryomycetaceae</taxon>
        <taxon>Candida/Lodderomyces clade</taxon>
        <taxon>Candida</taxon>
    </lineage>
</organism>
<sequence length="91" mass="10502">MSKNNSTKPSSSSTSSLKWVNNVRTIPSDPNSNDFLKLEYLEVNLNNSRKLINNVNQLTKNFNEYLDDVDMQINGNLVQLKQVKNELDWLE</sequence>
<accession>M3ILG3</accession>
<evidence type="ECO:0000313" key="1">
    <source>
        <dbReference type="EMBL" id="EMG47211.1"/>
    </source>
</evidence>
<evidence type="ECO:0000313" key="2">
    <source>
        <dbReference type="Proteomes" id="UP000011777"/>
    </source>
</evidence>
<dbReference type="OMA" id="IKHELAW"/>
<dbReference type="HOGENOM" id="CLU_157443_0_0_1"/>
<dbReference type="Proteomes" id="UP000011777">
    <property type="component" value="Unassembled WGS sequence"/>
</dbReference>
<dbReference type="EMBL" id="AOGT01001677">
    <property type="protein sequence ID" value="EMG47211.1"/>
    <property type="molecule type" value="Genomic_DNA"/>
</dbReference>
<comment type="caution">
    <text evidence="1">The sequence shown here is derived from an EMBL/GenBank/DDBJ whole genome shotgun (WGS) entry which is preliminary data.</text>
</comment>